<evidence type="ECO:0000313" key="1">
    <source>
        <dbReference type="EMBL" id="TCO11072.1"/>
    </source>
</evidence>
<comment type="caution">
    <text evidence="1">The sequence shown here is derived from an EMBL/GenBank/DDBJ whole genome shotgun (WGS) entry which is preliminary data.</text>
</comment>
<dbReference type="EMBL" id="SLWK01000001">
    <property type="protein sequence ID" value="TCO11072.1"/>
    <property type="molecule type" value="Genomic_DNA"/>
</dbReference>
<dbReference type="Proteomes" id="UP000295221">
    <property type="component" value="Unassembled WGS sequence"/>
</dbReference>
<gene>
    <name evidence="1" type="ORF">EV194_101706</name>
</gene>
<evidence type="ECO:0000313" key="2">
    <source>
        <dbReference type="Proteomes" id="UP000295221"/>
    </source>
</evidence>
<name>A0A4R2GP67_9BACT</name>
<keyword evidence="2" id="KW-1185">Reference proteome</keyword>
<reference evidence="1 2" key="1">
    <citation type="submission" date="2019-03" db="EMBL/GenBank/DDBJ databases">
        <title>Genomic Encyclopedia of Type Strains, Phase IV (KMG-IV): sequencing the most valuable type-strain genomes for metagenomic binning, comparative biology and taxonomic classification.</title>
        <authorList>
            <person name="Goeker M."/>
        </authorList>
    </citation>
    <scope>NUCLEOTIDE SEQUENCE [LARGE SCALE GENOMIC DNA]</scope>
    <source>
        <strain evidence="1 2">DSM 24179</strain>
    </source>
</reference>
<protein>
    <submittedName>
        <fullName evidence="1">Uncharacterized protein</fullName>
    </submittedName>
</protein>
<proteinExistence type="predicted"/>
<dbReference type="Gene3D" id="3.20.20.80">
    <property type="entry name" value="Glycosidases"/>
    <property type="match status" value="1"/>
</dbReference>
<accession>A0A4R2GP67</accession>
<organism evidence="1 2">
    <name type="scientific">Natronoflexus pectinivorans</name>
    <dbReference type="NCBI Taxonomy" id="682526"/>
    <lineage>
        <taxon>Bacteria</taxon>
        <taxon>Pseudomonadati</taxon>
        <taxon>Bacteroidota</taxon>
        <taxon>Bacteroidia</taxon>
        <taxon>Marinilabiliales</taxon>
        <taxon>Marinilabiliaceae</taxon>
        <taxon>Natronoflexus</taxon>
    </lineage>
</organism>
<dbReference type="AlphaFoldDB" id="A0A4R2GP67"/>
<sequence length="64" mass="7301">MPLSNGVMMQYFHFYTPADGKLWKQLAENSKSLAELEIPTISIILTVLAGQEWGKKITNAEWLF</sequence>